<dbReference type="Pfam" id="PF07354">
    <property type="entry name" value="Sp38"/>
    <property type="match status" value="1"/>
</dbReference>
<dbReference type="EMBL" id="AGTP01023337">
    <property type="status" value="NOT_ANNOTATED_CDS"/>
    <property type="molecule type" value="Genomic_DNA"/>
</dbReference>
<evidence type="ECO:0000256" key="3">
    <source>
        <dbReference type="ARBA" id="ARBA00007196"/>
    </source>
</evidence>
<dbReference type="InterPro" id="IPR048806">
    <property type="entry name" value="ZPBP1/2_N"/>
</dbReference>
<organism evidence="10 11">
    <name type="scientific">Ictidomys tridecemlineatus</name>
    <name type="common">Thirteen-lined ground squirrel</name>
    <name type="synonym">Spermophilus tridecemlineatus</name>
    <dbReference type="NCBI Taxonomy" id="43179"/>
    <lineage>
        <taxon>Eukaryota</taxon>
        <taxon>Metazoa</taxon>
        <taxon>Chordata</taxon>
        <taxon>Craniata</taxon>
        <taxon>Vertebrata</taxon>
        <taxon>Euteleostomi</taxon>
        <taxon>Mammalia</taxon>
        <taxon>Eutheria</taxon>
        <taxon>Euarchontoglires</taxon>
        <taxon>Glires</taxon>
        <taxon>Rodentia</taxon>
        <taxon>Sciuromorpha</taxon>
        <taxon>Sciuridae</taxon>
        <taxon>Xerinae</taxon>
        <taxon>Marmotini</taxon>
        <taxon>Ictidomys</taxon>
    </lineage>
</organism>
<dbReference type="KEGG" id="iti:101969276"/>
<evidence type="ECO:0000256" key="7">
    <source>
        <dbReference type="SAM" id="SignalP"/>
    </source>
</evidence>
<dbReference type="GO" id="GO:0005576">
    <property type="term" value="C:extracellular region"/>
    <property type="evidence" value="ECO:0007669"/>
    <property type="project" value="UniProtKB-SubCell"/>
</dbReference>
<accession>A0A287DCC1</accession>
<dbReference type="GeneTree" id="ENSGT00520000055647"/>
<feature type="domain" description="Zona-pellucida-binding protein 1/2 C-terminal" evidence="9">
    <location>
        <begin position="277"/>
        <end position="326"/>
    </location>
</feature>
<reference evidence="10" key="3">
    <citation type="submission" date="2025-09" db="UniProtKB">
        <authorList>
            <consortium name="Ensembl"/>
        </authorList>
    </citation>
    <scope>IDENTIFICATION</scope>
</reference>
<reference evidence="11" key="1">
    <citation type="submission" date="2011-11" db="EMBL/GenBank/DDBJ databases">
        <title>The Draft Genome of Spermophilus tridecemlineatus.</title>
        <authorList>
            <consortium name="The Broad Institute Genome Assembly &amp; Analysis Group"/>
            <consortium name="Computational R&amp;D Group"/>
            <consortium name="and Sequencing Platform"/>
            <person name="Di Palma F."/>
            <person name="Alfoldi J."/>
            <person name="Johnson J."/>
            <person name="Berlin A."/>
            <person name="Gnerre S."/>
            <person name="Jaffe D."/>
            <person name="MacCallum I."/>
            <person name="Young S."/>
            <person name="Walker B.J."/>
            <person name="Lindblad-Toh K."/>
        </authorList>
    </citation>
    <scope>NUCLEOTIDE SEQUENCE [LARGE SCALE GENOMIC DNA]</scope>
</reference>
<dbReference type="FunCoup" id="A0A287DCC1">
    <property type="interactions" value="2"/>
</dbReference>
<keyword evidence="7" id="KW-0732">Signal</keyword>
<dbReference type="PANTHER" id="PTHR15443">
    <property type="entry name" value="ZONA PELLUCIDA BINDING PROTEIN SP38"/>
    <property type="match status" value="1"/>
</dbReference>
<dbReference type="OrthoDB" id="9403351at2759"/>
<dbReference type="InterPro" id="IPR048805">
    <property type="entry name" value="ZPBP1/2_C"/>
</dbReference>
<evidence type="ECO:0000313" key="11">
    <source>
        <dbReference type="Proteomes" id="UP000005215"/>
    </source>
</evidence>
<dbReference type="GO" id="GO:0002638">
    <property type="term" value="P:negative regulation of immunoglobulin production"/>
    <property type="evidence" value="ECO:0007669"/>
    <property type="project" value="Ensembl"/>
</dbReference>
<feature type="signal peptide" evidence="7">
    <location>
        <begin position="1"/>
        <end position="19"/>
    </location>
</feature>
<dbReference type="GO" id="GO:0002199">
    <property type="term" value="C:zona pellucida receptor complex"/>
    <property type="evidence" value="ECO:0007669"/>
    <property type="project" value="Ensembl"/>
</dbReference>
<dbReference type="GeneID" id="101969276"/>
<proteinExistence type="inferred from homology"/>
<keyword evidence="4" id="KW-0964">Secreted</keyword>
<feature type="domain" description="Zona-pellucida-binding protein 1/2 N-terminal" evidence="8">
    <location>
        <begin position="38"/>
        <end position="137"/>
    </location>
</feature>
<dbReference type="GO" id="GO:0001669">
    <property type="term" value="C:acrosomal vesicle"/>
    <property type="evidence" value="ECO:0007669"/>
    <property type="project" value="UniProtKB-SubCell"/>
</dbReference>
<dbReference type="Pfam" id="PF20626">
    <property type="entry name" value="EGF_Sp38_C"/>
    <property type="match status" value="1"/>
</dbReference>
<keyword evidence="11" id="KW-1185">Reference proteome</keyword>
<dbReference type="Ensembl" id="ENSSTOT00000030647.1">
    <property type="protein sequence ID" value="ENSSTOP00000031141.1"/>
    <property type="gene ID" value="ENSSTOG00000030055.1"/>
</dbReference>
<dbReference type="GO" id="GO:0006665">
    <property type="term" value="P:sphingolipid metabolic process"/>
    <property type="evidence" value="ECO:0007669"/>
    <property type="project" value="Ensembl"/>
</dbReference>
<dbReference type="GO" id="GO:0044297">
    <property type="term" value="C:cell body"/>
    <property type="evidence" value="ECO:0007669"/>
    <property type="project" value="Ensembl"/>
</dbReference>
<comment type="subcellular location">
    <subcellularLocation>
        <location evidence="1">Cytoplasmic vesicle</location>
        <location evidence="1">Secretory vesicle</location>
        <location evidence="1">Acrosome</location>
    </subcellularLocation>
    <subcellularLocation>
        <location evidence="2">Secreted</location>
    </subcellularLocation>
</comment>
<dbReference type="GO" id="GO:0046466">
    <property type="term" value="P:membrane lipid catabolic process"/>
    <property type="evidence" value="ECO:0007669"/>
    <property type="project" value="Ensembl"/>
</dbReference>
<dbReference type="PANTHER" id="PTHR15443:SF4">
    <property type="entry name" value="ZONA PELLUCIDA-BINDING PROTEIN 2"/>
    <property type="match status" value="1"/>
</dbReference>
<dbReference type="Gene3D" id="2.60.40.10">
    <property type="entry name" value="Immunoglobulins"/>
    <property type="match status" value="1"/>
</dbReference>
<feature type="chain" id="PRO_5011671673" evidence="7">
    <location>
        <begin position="20"/>
        <end position="337"/>
    </location>
</feature>
<dbReference type="GO" id="GO:0007339">
    <property type="term" value="P:binding of sperm to zona pellucida"/>
    <property type="evidence" value="ECO:0007669"/>
    <property type="project" value="Ensembl"/>
</dbReference>
<dbReference type="Proteomes" id="UP000005215">
    <property type="component" value="Unassembled WGS sequence"/>
</dbReference>
<dbReference type="STRING" id="43179.ENSSTOP00000031141"/>
<keyword evidence="6" id="KW-0968">Cytoplasmic vesicle</keyword>
<evidence type="ECO:0000259" key="9">
    <source>
        <dbReference type="Pfam" id="PF20626"/>
    </source>
</evidence>
<evidence type="ECO:0000256" key="6">
    <source>
        <dbReference type="ARBA" id="ARBA00023329"/>
    </source>
</evidence>
<keyword evidence="5" id="KW-0325">Glycoprotein</keyword>
<dbReference type="InterPro" id="IPR013783">
    <property type="entry name" value="Ig-like_fold"/>
</dbReference>
<dbReference type="AlphaFoldDB" id="A0A287DCC1"/>
<evidence type="ECO:0000256" key="1">
    <source>
        <dbReference type="ARBA" id="ARBA00004218"/>
    </source>
</evidence>
<dbReference type="GO" id="GO:0032922">
    <property type="term" value="P:circadian regulation of gene expression"/>
    <property type="evidence" value="ECO:0007669"/>
    <property type="project" value="Ensembl"/>
</dbReference>
<evidence type="ECO:0000256" key="5">
    <source>
        <dbReference type="ARBA" id="ARBA00023180"/>
    </source>
</evidence>
<name>A0A287DCC1_ICTTR</name>
<evidence type="ECO:0000313" key="10">
    <source>
        <dbReference type="Ensembl" id="ENSSTOP00000031141.1"/>
    </source>
</evidence>
<reference evidence="10" key="2">
    <citation type="submission" date="2025-08" db="UniProtKB">
        <authorList>
            <consortium name="Ensembl"/>
        </authorList>
    </citation>
    <scope>IDENTIFICATION</scope>
</reference>
<evidence type="ECO:0000256" key="2">
    <source>
        <dbReference type="ARBA" id="ARBA00004613"/>
    </source>
</evidence>
<dbReference type="CTD" id="124626"/>
<evidence type="ECO:0000259" key="8">
    <source>
        <dbReference type="Pfam" id="PF07354"/>
    </source>
</evidence>
<protein>
    <submittedName>
        <fullName evidence="10">Zona pellucida binding protein 2</fullName>
    </submittedName>
</protein>
<dbReference type="InParanoid" id="A0A287DCC1"/>
<dbReference type="RefSeq" id="XP_005322017.1">
    <property type="nucleotide sequence ID" value="XM_005321960.3"/>
</dbReference>
<dbReference type="PROSITE" id="PS51257">
    <property type="entry name" value="PROKAR_LIPOPROTEIN"/>
    <property type="match status" value="1"/>
</dbReference>
<comment type="similarity">
    <text evidence="3">Belongs to the zona pellucida-binding protein Sp38 family.</text>
</comment>
<dbReference type="GO" id="GO:0016020">
    <property type="term" value="C:membrane"/>
    <property type="evidence" value="ECO:0007669"/>
    <property type="project" value="GOC"/>
</dbReference>
<dbReference type="GO" id="GO:0001675">
    <property type="term" value="P:acrosome assembly"/>
    <property type="evidence" value="ECO:0007669"/>
    <property type="project" value="Ensembl"/>
</dbReference>
<evidence type="ECO:0000256" key="4">
    <source>
        <dbReference type="ARBA" id="ARBA00022525"/>
    </source>
</evidence>
<gene>
    <name evidence="10" type="primary">ZPBP2</name>
</gene>
<dbReference type="InterPro" id="IPR010857">
    <property type="entry name" value="Sp38-bd"/>
</dbReference>
<sequence length="337" mass="38444">MRAWALLSAVLWYLTGVGCQRSSLLNKKGFIFGKIGHPVKIYVKLHQNSPVLICMDLNRANTETVDPTYLWIGPKEKTLTDNTRISITETGKLMVRDFLEPLSGLYSCTLSYKTVKAETQEETTVKRRYEFMIFAYREPDYSYQMAVRFTTKSCVGRYNDLLFRVLRKILDNLISDLLCHVVEPSYKCHFVKIPEHSLLHELFIAFRVDPFAPGWKSACNDSVDCEDITNRNILKARDRIEEFFRSQAYTFYHRLNNTVPAMHFVDHSFQVVRMDSCRPGFGKDEGLHSNCASCCVVCSPGNFSPDVDVTCQICASTQVYGAKSCPEASNKNQPGDD</sequence>